<dbReference type="Gene3D" id="1.10.287.540">
    <property type="entry name" value="Helix hairpin bin"/>
    <property type="match status" value="1"/>
</dbReference>
<organism evidence="3 4">
    <name type="scientific">Alysiella filiformis DSM 16848</name>
    <dbReference type="NCBI Taxonomy" id="1120981"/>
    <lineage>
        <taxon>Bacteria</taxon>
        <taxon>Pseudomonadati</taxon>
        <taxon>Pseudomonadota</taxon>
        <taxon>Betaproteobacteria</taxon>
        <taxon>Neisseriales</taxon>
        <taxon>Neisseriaceae</taxon>
        <taxon>Alysiella</taxon>
    </lineage>
</organism>
<accession>A0A286EHD6</accession>
<reference evidence="3 4" key="1">
    <citation type="submission" date="2017-09" db="EMBL/GenBank/DDBJ databases">
        <authorList>
            <person name="Ehlers B."/>
            <person name="Leendertz F.H."/>
        </authorList>
    </citation>
    <scope>NUCLEOTIDE SEQUENCE [LARGE SCALE GENOMIC DNA]</scope>
    <source>
        <strain evidence="3 4">DSM 16848</strain>
    </source>
</reference>
<keyword evidence="4" id="KW-1185">Reference proteome</keyword>
<dbReference type="Proteomes" id="UP000219669">
    <property type="component" value="Unassembled WGS sequence"/>
</dbReference>
<keyword evidence="2" id="KW-1133">Transmembrane helix</keyword>
<sequence length="206" mass="22492">MKKKNELDIQKLHLAPKAVQFLVAIILAVLIVVAGYFAQFQTQLEDIKAAEEKEDELKTQYEQKAIQAASLESLQLELKMIEESIEYLIKQLPTSAEIPGLIQELHNAAANNGLSLSSVLPQQSQVDGNIERLPHQISVTGSYEQLSSFMRDVGKMSRIVTLSGVTITPHSKNKNKLTLTALANTYKAVDVPKPASDAASGAQPAN</sequence>
<name>A0A286EHD6_9NEIS</name>
<protein>
    <submittedName>
        <fullName evidence="3">Type IV pilus assembly protein PilO</fullName>
    </submittedName>
</protein>
<evidence type="ECO:0000256" key="1">
    <source>
        <dbReference type="SAM" id="Coils"/>
    </source>
</evidence>
<evidence type="ECO:0000313" key="3">
    <source>
        <dbReference type="EMBL" id="SOD70323.1"/>
    </source>
</evidence>
<dbReference type="InterPro" id="IPR014717">
    <property type="entry name" value="Transl_elong_EF1B/ribsomal_bS6"/>
</dbReference>
<evidence type="ECO:0000256" key="2">
    <source>
        <dbReference type="SAM" id="Phobius"/>
    </source>
</evidence>
<dbReference type="OrthoDB" id="9802133at2"/>
<dbReference type="GO" id="GO:0043107">
    <property type="term" value="P:type IV pilus-dependent motility"/>
    <property type="evidence" value="ECO:0007669"/>
    <property type="project" value="InterPro"/>
</dbReference>
<dbReference type="Pfam" id="PF04350">
    <property type="entry name" value="PilO"/>
    <property type="match status" value="1"/>
</dbReference>
<dbReference type="RefSeq" id="WP_097115007.1">
    <property type="nucleotide sequence ID" value="NZ_CP083931.1"/>
</dbReference>
<feature type="coiled-coil region" evidence="1">
    <location>
        <begin position="40"/>
        <end position="91"/>
    </location>
</feature>
<dbReference type="PANTHER" id="PTHR39555:SF1">
    <property type="entry name" value="TYPE IV PILUS INNER MEMBRANE COMPONENT PILO"/>
    <property type="match status" value="1"/>
</dbReference>
<feature type="transmembrane region" description="Helical" evidence="2">
    <location>
        <begin position="21"/>
        <end position="38"/>
    </location>
</feature>
<dbReference type="Gene3D" id="3.30.70.60">
    <property type="match status" value="1"/>
</dbReference>
<dbReference type="PIRSF" id="PIRSF016482">
    <property type="entry name" value="PilO"/>
    <property type="match status" value="1"/>
</dbReference>
<dbReference type="InterPro" id="IPR007445">
    <property type="entry name" value="PilO"/>
</dbReference>
<proteinExistence type="predicted"/>
<keyword evidence="1" id="KW-0175">Coiled coil</keyword>
<dbReference type="AlphaFoldDB" id="A0A286EHD6"/>
<keyword evidence="2" id="KW-0812">Transmembrane</keyword>
<evidence type="ECO:0000313" key="4">
    <source>
        <dbReference type="Proteomes" id="UP000219669"/>
    </source>
</evidence>
<dbReference type="GO" id="GO:0043683">
    <property type="term" value="P:type IV pilus assembly"/>
    <property type="evidence" value="ECO:0007669"/>
    <property type="project" value="InterPro"/>
</dbReference>
<keyword evidence="2" id="KW-0472">Membrane</keyword>
<gene>
    <name evidence="3" type="ORF">SAMN02746062_02056</name>
</gene>
<dbReference type="EMBL" id="OCNF01000024">
    <property type="protein sequence ID" value="SOD70323.1"/>
    <property type="molecule type" value="Genomic_DNA"/>
</dbReference>
<dbReference type="PANTHER" id="PTHR39555">
    <property type="entry name" value="FIMBRIAL ASSEMBLY PROTEIN PILO-LIKE PROTEIN-RELATED"/>
    <property type="match status" value="1"/>
</dbReference>